<evidence type="ECO:0000313" key="3">
    <source>
        <dbReference type="EMBL" id="MBI1495007.1"/>
    </source>
</evidence>
<dbReference type="EMBL" id="JADCKQ010000013">
    <property type="protein sequence ID" value="MBI1495007.1"/>
    <property type="molecule type" value="Genomic_DNA"/>
</dbReference>
<proteinExistence type="inferred from homology"/>
<protein>
    <submittedName>
        <fullName evidence="3">Acyl-CoA thioesterase</fullName>
    </submittedName>
</protein>
<keyword evidence="2" id="KW-0378">Hydrolase</keyword>
<name>A0A8J7LWZ1_9RHOB</name>
<keyword evidence="4" id="KW-1185">Reference proteome</keyword>
<dbReference type="SUPFAM" id="SSF54637">
    <property type="entry name" value="Thioesterase/thiol ester dehydrase-isomerase"/>
    <property type="match status" value="1"/>
</dbReference>
<evidence type="ECO:0000313" key="4">
    <source>
        <dbReference type="Proteomes" id="UP000640583"/>
    </source>
</evidence>
<dbReference type="Gene3D" id="3.10.129.10">
    <property type="entry name" value="Hotdog Thioesterase"/>
    <property type="match status" value="1"/>
</dbReference>
<comment type="similarity">
    <text evidence="1">Belongs to the 4-hydroxybenzoyl-CoA thioesterase family.</text>
</comment>
<dbReference type="RefSeq" id="WP_228849730.1">
    <property type="nucleotide sequence ID" value="NZ_JADCKQ010000013.1"/>
</dbReference>
<dbReference type="GO" id="GO:0047617">
    <property type="term" value="F:fatty acyl-CoA hydrolase activity"/>
    <property type="evidence" value="ECO:0007669"/>
    <property type="project" value="TreeGrafter"/>
</dbReference>
<dbReference type="AlphaFoldDB" id="A0A8J7LWZ1"/>
<accession>A0A8J7LWZ1</accession>
<dbReference type="Proteomes" id="UP000640583">
    <property type="component" value="Unassembled WGS sequence"/>
</dbReference>
<dbReference type="Pfam" id="PF13279">
    <property type="entry name" value="4HBT_2"/>
    <property type="match status" value="1"/>
</dbReference>
<gene>
    <name evidence="3" type="ORF">H1D41_15290</name>
</gene>
<evidence type="ECO:0000256" key="2">
    <source>
        <dbReference type="ARBA" id="ARBA00022801"/>
    </source>
</evidence>
<organism evidence="3 4">
    <name type="scientific">Halocynthiibacter styelae</name>
    <dbReference type="NCBI Taxonomy" id="2761955"/>
    <lineage>
        <taxon>Bacteria</taxon>
        <taxon>Pseudomonadati</taxon>
        <taxon>Pseudomonadota</taxon>
        <taxon>Alphaproteobacteria</taxon>
        <taxon>Rhodobacterales</taxon>
        <taxon>Paracoccaceae</taxon>
        <taxon>Halocynthiibacter</taxon>
    </lineage>
</organism>
<evidence type="ECO:0000256" key="1">
    <source>
        <dbReference type="ARBA" id="ARBA00005953"/>
    </source>
</evidence>
<reference evidence="3" key="1">
    <citation type="submission" date="2020-10" db="EMBL/GenBank/DDBJ databases">
        <title>Paenihalocynthiibacter styelae gen. nov., sp. nov., isolated from stalked sea squirt Styela clava.</title>
        <authorList>
            <person name="Kim Y.-O."/>
            <person name="Yoon J.-H."/>
        </authorList>
    </citation>
    <scope>NUCLEOTIDE SEQUENCE</scope>
    <source>
        <strain evidence="3">MYP1-1</strain>
    </source>
</reference>
<sequence length="143" mass="16403">MPRPTPMSRCDFTVHRRLQTRWSDNDAYGHMNNTVHYQLFDTVINHWLMEQGLLDFRQGEIVGLVVETGCSYFAELAFPQEIIAGIAVEKIGKSSVTYRIALFGQGETAAAQGRFTHVYVDRVSRRPVSFPQNWRDALLELQL</sequence>
<dbReference type="CDD" id="cd00586">
    <property type="entry name" value="4HBT"/>
    <property type="match status" value="1"/>
</dbReference>
<dbReference type="InterPro" id="IPR029069">
    <property type="entry name" value="HotDog_dom_sf"/>
</dbReference>
<dbReference type="PANTHER" id="PTHR31793">
    <property type="entry name" value="4-HYDROXYBENZOYL-COA THIOESTERASE FAMILY MEMBER"/>
    <property type="match status" value="1"/>
</dbReference>
<dbReference type="InterPro" id="IPR050563">
    <property type="entry name" value="4-hydroxybenzoyl-CoA_TE"/>
</dbReference>
<comment type="caution">
    <text evidence="3">The sequence shown here is derived from an EMBL/GenBank/DDBJ whole genome shotgun (WGS) entry which is preliminary data.</text>
</comment>
<dbReference type="PANTHER" id="PTHR31793:SF27">
    <property type="entry name" value="NOVEL THIOESTERASE SUPERFAMILY DOMAIN AND SAPOSIN A-TYPE DOMAIN CONTAINING PROTEIN (0610012H03RIK)"/>
    <property type="match status" value="1"/>
</dbReference>